<evidence type="ECO:0000313" key="2">
    <source>
        <dbReference type="Proteomes" id="UP000323300"/>
    </source>
</evidence>
<dbReference type="Pfam" id="PF01874">
    <property type="entry name" value="CitG"/>
    <property type="match status" value="1"/>
</dbReference>
<dbReference type="InterPro" id="IPR002736">
    <property type="entry name" value="CitG"/>
</dbReference>
<dbReference type="PANTHER" id="PTHR42280:SF1">
    <property type="entry name" value="CITG FAMILY PROTEIN"/>
    <property type="match status" value="1"/>
</dbReference>
<gene>
    <name evidence="1" type="ORF">SAMN04488498_101532</name>
</gene>
<dbReference type="RefSeq" id="WP_149757959.1">
    <property type="nucleotide sequence ID" value="NZ_BSPE01000002.1"/>
</dbReference>
<reference evidence="1 2" key="1">
    <citation type="submission" date="2016-10" db="EMBL/GenBank/DDBJ databases">
        <authorList>
            <person name="Varghese N."/>
            <person name="Submissions S."/>
        </authorList>
    </citation>
    <scope>NUCLEOTIDE SEQUENCE [LARGE SCALE GENOMIC DNA]</scope>
    <source>
        <strain evidence="1 2">DSM 21822</strain>
    </source>
</reference>
<sequence>MGLPRQKLAAAYQSACRAEIEALKPGNVHVFADGHRMSAQQFLDSAQASSRPLTDTALPVGRRILEAVQATRETVGVNTNLGILLLSAPLVAAAEADGDLRENLGKVLRAMTMDDAGAVFAAIVLASPGGLGSAETHDVREAPAVPLLEAMREASQRDMIARQYVTDFADVFGTGLDAYEAAVARGETDMWPVVAAYMAFLTAFPDSHVARKHGIAIADAVRQQASAVKTRLDQTAGEEARISQLLAFDAELKARHINPGTSADLTVACLLVHSLRSELACG</sequence>
<organism evidence="1 2">
    <name type="scientific">Neomesorhizobium albiziae</name>
    <dbReference type="NCBI Taxonomy" id="335020"/>
    <lineage>
        <taxon>Bacteria</taxon>
        <taxon>Pseudomonadati</taxon>
        <taxon>Pseudomonadota</taxon>
        <taxon>Alphaproteobacteria</taxon>
        <taxon>Hyphomicrobiales</taxon>
        <taxon>Phyllobacteriaceae</taxon>
        <taxon>Neomesorhizobium</taxon>
    </lineage>
</organism>
<protein>
    <submittedName>
        <fullName evidence="1">Triphosphoribosyl-dephospho-CoA synthase</fullName>
    </submittedName>
</protein>
<name>A0A1I3VK84_9HYPH</name>
<dbReference type="Gene3D" id="1.10.4200.10">
    <property type="entry name" value="Triphosphoribosyl-dephospho-CoA protein"/>
    <property type="match status" value="1"/>
</dbReference>
<dbReference type="PANTHER" id="PTHR42280">
    <property type="entry name" value="CITG FAMILY PROTEIN"/>
    <property type="match status" value="1"/>
</dbReference>
<dbReference type="Proteomes" id="UP000323300">
    <property type="component" value="Unassembled WGS sequence"/>
</dbReference>
<dbReference type="AlphaFoldDB" id="A0A1I3VK84"/>
<dbReference type="OrthoDB" id="8525901at2"/>
<accession>A0A1I3VK84</accession>
<keyword evidence="2" id="KW-1185">Reference proteome</keyword>
<evidence type="ECO:0000313" key="1">
    <source>
        <dbReference type="EMBL" id="SFJ95675.1"/>
    </source>
</evidence>
<proteinExistence type="predicted"/>
<dbReference type="GO" id="GO:0046917">
    <property type="term" value="F:triphosphoribosyl-dephospho-CoA synthase activity"/>
    <property type="evidence" value="ECO:0007669"/>
    <property type="project" value="InterPro"/>
</dbReference>
<dbReference type="EMBL" id="FOSL01000001">
    <property type="protein sequence ID" value="SFJ95675.1"/>
    <property type="molecule type" value="Genomic_DNA"/>
</dbReference>
<dbReference type="GO" id="GO:0005524">
    <property type="term" value="F:ATP binding"/>
    <property type="evidence" value="ECO:0007669"/>
    <property type="project" value="InterPro"/>
</dbReference>